<keyword evidence="2" id="KW-1185">Reference proteome</keyword>
<dbReference type="EMBL" id="PQIB02000006">
    <property type="protein sequence ID" value="RLN11863.1"/>
    <property type="molecule type" value="Genomic_DNA"/>
</dbReference>
<name>A0A3L6RY02_PANMI</name>
<accession>A0A3L6RY02</accession>
<proteinExistence type="predicted"/>
<comment type="caution">
    <text evidence="1">The sequence shown here is derived from an EMBL/GenBank/DDBJ whole genome shotgun (WGS) entry which is preliminary data.</text>
</comment>
<protein>
    <submittedName>
        <fullName evidence="1">Uncharacterized protein</fullName>
    </submittedName>
</protein>
<gene>
    <name evidence="1" type="ORF">C2845_PM09G03660</name>
</gene>
<evidence type="ECO:0000313" key="1">
    <source>
        <dbReference type="EMBL" id="RLN11863.1"/>
    </source>
</evidence>
<dbReference type="AlphaFoldDB" id="A0A3L6RY02"/>
<dbReference type="Proteomes" id="UP000275267">
    <property type="component" value="Unassembled WGS sequence"/>
</dbReference>
<organism evidence="1 2">
    <name type="scientific">Panicum miliaceum</name>
    <name type="common">Proso millet</name>
    <name type="synonym">Broomcorn millet</name>
    <dbReference type="NCBI Taxonomy" id="4540"/>
    <lineage>
        <taxon>Eukaryota</taxon>
        <taxon>Viridiplantae</taxon>
        <taxon>Streptophyta</taxon>
        <taxon>Embryophyta</taxon>
        <taxon>Tracheophyta</taxon>
        <taxon>Spermatophyta</taxon>
        <taxon>Magnoliopsida</taxon>
        <taxon>Liliopsida</taxon>
        <taxon>Poales</taxon>
        <taxon>Poaceae</taxon>
        <taxon>PACMAD clade</taxon>
        <taxon>Panicoideae</taxon>
        <taxon>Panicodae</taxon>
        <taxon>Paniceae</taxon>
        <taxon>Panicinae</taxon>
        <taxon>Panicum</taxon>
        <taxon>Panicum sect. Panicum</taxon>
    </lineage>
</organism>
<evidence type="ECO:0000313" key="2">
    <source>
        <dbReference type="Proteomes" id="UP000275267"/>
    </source>
</evidence>
<sequence>MAWRQLIGVLERPAWRLQGGVTRGIQITPAWALALCPQRPRAAFRLRRLPDARRHPHPRVGPLGSGCCDLMLRGYVLTHRPPPLLSLASLPCVTRRACVEDAF</sequence>
<reference evidence="2" key="1">
    <citation type="journal article" date="2019" name="Nat. Commun.">
        <title>The genome of broomcorn millet.</title>
        <authorList>
            <person name="Zou C."/>
            <person name="Miki D."/>
            <person name="Li D."/>
            <person name="Tang Q."/>
            <person name="Xiao L."/>
            <person name="Rajput S."/>
            <person name="Deng P."/>
            <person name="Jia W."/>
            <person name="Huang R."/>
            <person name="Zhang M."/>
            <person name="Sun Y."/>
            <person name="Hu J."/>
            <person name="Fu X."/>
            <person name="Schnable P.S."/>
            <person name="Li F."/>
            <person name="Zhang H."/>
            <person name="Feng B."/>
            <person name="Zhu X."/>
            <person name="Liu R."/>
            <person name="Schnable J.C."/>
            <person name="Zhu J.-K."/>
            <person name="Zhang H."/>
        </authorList>
    </citation>
    <scope>NUCLEOTIDE SEQUENCE [LARGE SCALE GENOMIC DNA]</scope>
</reference>